<proteinExistence type="predicted"/>
<feature type="signal peptide" evidence="1">
    <location>
        <begin position="1"/>
        <end position="27"/>
    </location>
</feature>
<dbReference type="OrthoDB" id="2501761at2759"/>
<protein>
    <submittedName>
        <fullName evidence="2">Uncharacterized protein</fullName>
    </submittedName>
</protein>
<comment type="caution">
    <text evidence="2">The sequence shown here is derived from an EMBL/GenBank/DDBJ whole genome shotgun (WGS) entry which is preliminary data.</text>
</comment>
<dbReference type="AlphaFoldDB" id="A0A9Q3DRF3"/>
<sequence>MQICSGICFLSFVTSWLSFTFLTPSKAESEKTDKLWHMKPPPLPINALSHPIIVPTPDISTNQMENAPDSCKYLPLTKATWKSLDLDKYLKTFSGGTELALIVRPALKNGSFPLYLNHNVSSAI</sequence>
<dbReference type="Proteomes" id="UP000765509">
    <property type="component" value="Unassembled WGS sequence"/>
</dbReference>
<dbReference type="EMBL" id="AVOT02017983">
    <property type="protein sequence ID" value="MBW0504527.1"/>
    <property type="molecule type" value="Genomic_DNA"/>
</dbReference>
<name>A0A9Q3DRF3_9BASI</name>
<keyword evidence="1" id="KW-0732">Signal</keyword>
<organism evidence="2 3">
    <name type="scientific">Austropuccinia psidii MF-1</name>
    <dbReference type="NCBI Taxonomy" id="1389203"/>
    <lineage>
        <taxon>Eukaryota</taxon>
        <taxon>Fungi</taxon>
        <taxon>Dikarya</taxon>
        <taxon>Basidiomycota</taxon>
        <taxon>Pucciniomycotina</taxon>
        <taxon>Pucciniomycetes</taxon>
        <taxon>Pucciniales</taxon>
        <taxon>Sphaerophragmiaceae</taxon>
        <taxon>Austropuccinia</taxon>
    </lineage>
</organism>
<accession>A0A9Q3DRF3</accession>
<reference evidence="2" key="1">
    <citation type="submission" date="2021-03" db="EMBL/GenBank/DDBJ databases">
        <title>Draft genome sequence of rust myrtle Austropuccinia psidii MF-1, a brazilian biotype.</title>
        <authorList>
            <person name="Quecine M.C."/>
            <person name="Pachon D.M.R."/>
            <person name="Bonatelli M.L."/>
            <person name="Correr F.H."/>
            <person name="Franceschini L.M."/>
            <person name="Leite T.F."/>
            <person name="Margarido G.R.A."/>
            <person name="Almeida C.A."/>
            <person name="Ferrarezi J.A."/>
            <person name="Labate C.A."/>
        </authorList>
    </citation>
    <scope>NUCLEOTIDE SEQUENCE</scope>
    <source>
        <strain evidence="2">MF-1</strain>
    </source>
</reference>
<evidence type="ECO:0000256" key="1">
    <source>
        <dbReference type="SAM" id="SignalP"/>
    </source>
</evidence>
<keyword evidence="3" id="KW-1185">Reference proteome</keyword>
<feature type="chain" id="PRO_5040206529" evidence="1">
    <location>
        <begin position="28"/>
        <end position="124"/>
    </location>
</feature>
<evidence type="ECO:0000313" key="2">
    <source>
        <dbReference type="EMBL" id="MBW0504527.1"/>
    </source>
</evidence>
<evidence type="ECO:0000313" key="3">
    <source>
        <dbReference type="Proteomes" id="UP000765509"/>
    </source>
</evidence>
<gene>
    <name evidence="2" type="ORF">O181_044242</name>
</gene>